<dbReference type="InterPro" id="IPR035979">
    <property type="entry name" value="RBD_domain_sf"/>
</dbReference>
<dbReference type="GO" id="GO:0008266">
    <property type="term" value="F:poly(U) RNA binding"/>
    <property type="evidence" value="ECO:0007669"/>
    <property type="project" value="UniProtKB-ARBA"/>
</dbReference>
<dbReference type="InterPro" id="IPR048289">
    <property type="entry name" value="RRM2_NsCP33-like"/>
</dbReference>
<dbReference type="AlphaFoldDB" id="A0AAD4JEF1"/>
<dbReference type="Proteomes" id="UP001190926">
    <property type="component" value="Unassembled WGS sequence"/>
</dbReference>
<dbReference type="GO" id="GO:1901259">
    <property type="term" value="P:chloroplast rRNA processing"/>
    <property type="evidence" value="ECO:0007669"/>
    <property type="project" value="TreeGrafter"/>
</dbReference>
<dbReference type="FunFam" id="3.30.70.330:FF:000268">
    <property type="entry name" value="31 kDa ribonucleoprotein, chloroplastic"/>
    <property type="match status" value="1"/>
</dbReference>
<evidence type="ECO:0000256" key="4">
    <source>
        <dbReference type="ARBA" id="ARBA00022664"/>
    </source>
</evidence>
<dbReference type="EMBL" id="SDAM02000072">
    <property type="protein sequence ID" value="KAH6832288.1"/>
    <property type="molecule type" value="Genomic_DNA"/>
</dbReference>
<evidence type="ECO:0000256" key="7">
    <source>
        <dbReference type="ARBA" id="ARBA00023274"/>
    </source>
</evidence>
<evidence type="ECO:0000256" key="5">
    <source>
        <dbReference type="ARBA" id="ARBA00022737"/>
    </source>
</evidence>
<dbReference type="GO" id="GO:0045087">
    <property type="term" value="P:innate immune response"/>
    <property type="evidence" value="ECO:0007669"/>
    <property type="project" value="UniProtKB-ARBA"/>
</dbReference>
<evidence type="ECO:0000256" key="1">
    <source>
        <dbReference type="ARBA" id="ARBA00004229"/>
    </source>
</evidence>
<dbReference type="GO" id="GO:0006397">
    <property type="term" value="P:mRNA processing"/>
    <property type="evidence" value="ECO:0007669"/>
    <property type="project" value="UniProtKB-KW"/>
</dbReference>
<dbReference type="GO" id="GO:0009535">
    <property type="term" value="C:chloroplast thylakoid membrane"/>
    <property type="evidence" value="ECO:0007669"/>
    <property type="project" value="TreeGrafter"/>
</dbReference>
<dbReference type="PANTHER" id="PTHR48025:SF3">
    <property type="entry name" value="31 KDA RIBONUCLEOPROTEIN, CHLOROPLASTIC-RELATED"/>
    <property type="match status" value="1"/>
</dbReference>
<dbReference type="GO" id="GO:1990904">
    <property type="term" value="C:ribonucleoprotein complex"/>
    <property type="evidence" value="ECO:0007669"/>
    <property type="project" value="UniProtKB-KW"/>
</dbReference>
<dbReference type="InterPro" id="IPR050502">
    <property type="entry name" value="Euk_RNA-bind_prot"/>
</dbReference>
<sequence>MSFAAKAILRPTSMATNGCLASLPSLFTTSKASYSHPYLSISSKPIKIQISCSYASSIPLSLKRKEPILRVSVIAAQQEEDIPVLLEEQEGDFNSAEGRDSDADGGDSYGFQQEEAKLYVGNFPYDIDGERLAQIFQQAGTVEMAEIITNKLTGQSRGFGFVTMSTMEEVDKALEMFHRYDLNGRFLTVSKATKKGSKPPPTESPRRVYEPRSRIYVGNLPWSVDDARLEEVFSDFGEVVSAHVVFDRETSRSRGFGFVVMSSEAEMNDAIANLDGQNLDGRSIRVNVAADRPARRSF</sequence>
<dbReference type="InterPro" id="IPR000504">
    <property type="entry name" value="RRM_dom"/>
</dbReference>
<gene>
    <name evidence="10" type="ORF">C2S53_005637</name>
</gene>
<dbReference type="Pfam" id="PF00076">
    <property type="entry name" value="RRM_1"/>
    <property type="match status" value="2"/>
</dbReference>
<evidence type="ECO:0000256" key="6">
    <source>
        <dbReference type="ARBA" id="ARBA00022884"/>
    </source>
</evidence>
<evidence type="ECO:0000256" key="3">
    <source>
        <dbReference type="ARBA" id="ARBA00022640"/>
    </source>
</evidence>
<evidence type="ECO:0000256" key="8">
    <source>
        <dbReference type="PROSITE-ProRule" id="PRU00176"/>
    </source>
</evidence>
<keyword evidence="11" id="KW-1185">Reference proteome</keyword>
<dbReference type="GO" id="GO:0003729">
    <property type="term" value="F:mRNA binding"/>
    <property type="evidence" value="ECO:0007669"/>
    <property type="project" value="TreeGrafter"/>
</dbReference>
<organism evidence="10 11">
    <name type="scientific">Perilla frutescens var. hirtella</name>
    <name type="common">Perilla citriodora</name>
    <name type="synonym">Perilla setoyensis</name>
    <dbReference type="NCBI Taxonomy" id="608512"/>
    <lineage>
        <taxon>Eukaryota</taxon>
        <taxon>Viridiplantae</taxon>
        <taxon>Streptophyta</taxon>
        <taxon>Embryophyta</taxon>
        <taxon>Tracheophyta</taxon>
        <taxon>Spermatophyta</taxon>
        <taxon>Magnoliopsida</taxon>
        <taxon>eudicotyledons</taxon>
        <taxon>Gunneridae</taxon>
        <taxon>Pentapetalae</taxon>
        <taxon>asterids</taxon>
        <taxon>lamiids</taxon>
        <taxon>Lamiales</taxon>
        <taxon>Lamiaceae</taxon>
        <taxon>Nepetoideae</taxon>
        <taxon>Elsholtzieae</taxon>
        <taxon>Perilla</taxon>
    </lineage>
</organism>
<evidence type="ECO:0000313" key="10">
    <source>
        <dbReference type="EMBL" id="KAH6832288.1"/>
    </source>
</evidence>
<dbReference type="SMART" id="SM00360">
    <property type="entry name" value="RRM"/>
    <property type="match status" value="2"/>
</dbReference>
<evidence type="ECO:0000259" key="9">
    <source>
        <dbReference type="PROSITE" id="PS50102"/>
    </source>
</evidence>
<dbReference type="PROSITE" id="PS50102">
    <property type="entry name" value="RRM"/>
    <property type="match status" value="2"/>
</dbReference>
<accession>A0AAD4JEF1</accession>
<feature type="domain" description="RRM" evidence="9">
    <location>
        <begin position="116"/>
        <end position="194"/>
    </location>
</feature>
<dbReference type="Gene3D" id="3.30.70.330">
    <property type="match status" value="2"/>
</dbReference>
<reference evidence="10 11" key="1">
    <citation type="journal article" date="2021" name="Nat. Commun.">
        <title>Incipient diploidization of the medicinal plant Perilla within 10,000 years.</title>
        <authorList>
            <person name="Zhang Y."/>
            <person name="Shen Q."/>
            <person name="Leng L."/>
            <person name="Zhang D."/>
            <person name="Chen S."/>
            <person name="Shi Y."/>
            <person name="Ning Z."/>
            <person name="Chen S."/>
        </authorList>
    </citation>
    <scope>NUCLEOTIDE SEQUENCE [LARGE SCALE GENOMIC DNA]</scope>
    <source>
        <strain evidence="11">cv. PC099</strain>
    </source>
</reference>
<protein>
    <recommendedName>
        <fullName evidence="9">RRM domain-containing protein</fullName>
    </recommendedName>
</protein>
<evidence type="ECO:0000313" key="11">
    <source>
        <dbReference type="Proteomes" id="UP001190926"/>
    </source>
</evidence>
<dbReference type="CDD" id="cd21608">
    <property type="entry name" value="RRM2_NsCP33_like"/>
    <property type="match status" value="1"/>
</dbReference>
<feature type="domain" description="RRM" evidence="9">
    <location>
        <begin position="213"/>
        <end position="291"/>
    </location>
</feature>
<name>A0AAD4JEF1_PERFH</name>
<keyword evidence="2" id="KW-0150">Chloroplast</keyword>
<keyword evidence="4" id="KW-0507">mRNA processing</keyword>
<keyword evidence="3" id="KW-0934">Plastid</keyword>
<dbReference type="PANTHER" id="PTHR48025">
    <property type="entry name" value="OS02G0815200 PROTEIN"/>
    <property type="match status" value="1"/>
</dbReference>
<comment type="caution">
    <text evidence="10">The sequence shown here is derived from an EMBL/GenBank/DDBJ whole genome shotgun (WGS) entry which is preliminary data.</text>
</comment>
<keyword evidence="5" id="KW-0677">Repeat</keyword>
<proteinExistence type="predicted"/>
<dbReference type="SUPFAM" id="SSF54928">
    <property type="entry name" value="RNA-binding domain, RBD"/>
    <property type="match status" value="2"/>
</dbReference>
<keyword evidence="6 8" id="KW-0694">RNA-binding</keyword>
<dbReference type="GO" id="GO:0009451">
    <property type="term" value="P:RNA modification"/>
    <property type="evidence" value="ECO:0007669"/>
    <property type="project" value="UniProtKB-ARBA"/>
</dbReference>
<dbReference type="InterPro" id="IPR012677">
    <property type="entry name" value="Nucleotide-bd_a/b_plait_sf"/>
</dbReference>
<keyword evidence="7" id="KW-0687">Ribonucleoprotein</keyword>
<evidence type="ECO:0000256" key="2">
    <source>
        <dbReference type="ARBA" id="ARBA00022528"/>
    </source>
</evidence>
<comment type="subcellular location">
    <subcellularLocation>
        <location evidence="1">Plastid</location>
        <location evidence="1">Chloroplast</location>
    </subcellularLocation>
</comment>